<reference evidence="2" key="1">
    <citation type="submission" date="2020-06" db="EMBL/GenBank/DDBJ databases">
        <authorList>
            <consortium name="Plant Systems Biology data submission"/>
        </authorList>
    </citation>
    <scope>NUCLEOTIDE SEQUENCE</scope>
    <source>
        <strain evidence="2">D6</strain>
    </source>
</reference>
<dbReference type="AlphaFoldDB" id="A0A9N8HE90"/>
<proteinExistence type="predicted"/>
<evidence type="ECO:0000313" key="3">
    <source>
        <dbReference type="Proteomes" id="UP001153069"/>
    </source>
</evidence>
<accession>A0A9N8HE90</accession>
<sequence>MASKRKRNLKRGTFVEEKAKPHRRGVILGAFQDEGKKHTWNVEFEQPDGSKAKEVKTSRQLIAKDAPSTVDVPAVAVPAAEAAPVTIVEEASANLSGSESSKDDSSEAPTPPPTPPHQFERPLDQCRQGKSKHHWSSELRLDHARN</sequence>
<evidence type="ECO:0000313" key="2">
    <source>
        <dbReference type="EMBL" id="CAB9509155.1"/>
    </source>
</evidence>
<keyword evidence="3" id="KW-1185">Reference proteome</keyword>
<evidence type="ECO:0000256" key="1">
    <source>
        <dbReference type="SAM" id="MobiDB-lite"/>
    </source>
</evidence>
<feature type="compositionally biased region" description="Basic residues" evidence="1">
    <location>
        <begin position="1"/>
        <end position="10"/>
    </location>
</feature>
<protein>
    <submittedName>
        <fullName evidence="2">Uncharacterized protein</fullName>
    </submittedName>
</protein>
<comment type="caution">
    <text evidence="2">The sequence shown here is derived from an EMBL/GenBank/DDBJ whole genome shotgun (WGS) entry which is preliminary data.</text>
</comment>
<feature type="region of interest" description="Disordered" evidence="1">
    <location>
        <begin position="1"/>
        <end position="21"/>
    </location>
</feature>
<gene>
    <name evidence="2" type="ORF">SEMRO_377_G129980.1</name>
</gene>
<feature type="region of interest" description="Disordered" evidence="1">
    <location>
        <begin position="88"/>
        <end position="146"/>
    </location>
</feature>
<dbReference type="EMBL" id="CAICTM010000376">
    <property type="protein sequence ID" value="CAB9509155.1"/>
    <property type="molecule type" value="Genomic_DNA"/>
</dbReference>
<feature type="compositionally biased region" description="Low complexity" evidence="1">
    <location>
        <begin position="88"/>
        <end position="99"/>
    </location>
</feature>
<feature type="compositionally biased region" description="Basic and acidic residues" evidence="1">
    <location>
        <begin position="135"/>
        <end position="146"/>
    </location>
</feature>
<name>A0A9N8HE90_9STRA</name>
<dbReference type="Proteomes" id="UP001153069">
    <property type="component" value="Unassembled WGS sequence"/>
</dbReference>
<organism evidence="2 3">
    <name type="scientific">Seminavis robusta</name>
    <dbReference type="NCBI Taxonomy" id="568900"/>
    <lineage>
        <taxon>Eukaryota</taxon>
        <taxon>Sar</taxon>
        <taxon>Stramenopiles</taxon>
        <taxon>Ochrophyta</taxon>
        <taxon>Bacillariophyta</taxon>
        <taxon>Bacillariophyceae</taxon>
        <taxon>Bacillariophycidae</taxon>
        <taxon>Naviculales</taxon>
        <taxon>Naviculaceae</taxon>
        <taxon>Seminavis</taxon>
    </lineage>
</organism>